<evidence type="ECO:0000313" key="2">
    <source>
        <dbReference type="EMBL" id="SUM72777.1"/>
    </source>
</evidence>
<organism evidence="2 3">
    <name type="scientific">Staphylococcus saccharolyticus</name>
    <dbReference type="NCBI Taxonomy" id="33028"/>
    <lineage>
        <taxon>Bacteria</taxon>
        <taxon>Bacillati</taxon>
        <taxon>Bacillota</taxon>
        <taxon>Bacilli</taxon>
        <taxon>Bacillales</taxon>
        <taxon>Staphylococcaceae</taxon>
        <taxon>Staphylococcus</taxon>
    </lineage>
</organism>
<feature type="compositionally biased region" description="Polar residues" evidence="1">
    <location>
        <begin position="50"/>
        <end position="64"/>
    </location>
</feature>
<protein>
    <submittedName>
        <fullName evidence="2">Putative DUF2197-containing protein</fullName>
    </submittedName>
</protein>
<proteinExistence type="predicted"/>
<feature type="region of interest" description="Disordered" evidence="1">
    <location>
        <begin position="40"/>
        <end position="64"/>
    </location>
</feature>
<gene>
    <name evidence="2" type="ORF">NCTC11807_01930</name>
</gene>
<dbReference type="EMBL" id="UHDZ01000001">
    <property type="protein sequence ID" value="SUM72777.1"/>
    <property type="molecule type" value="Genomic_DNA"/>
</dbReference>
<name>A0A380H7U4_9STAP</name>
<dbReference type="GeneID" id="63936090"/>
<accession>A0A380H7U4</accession>
<dbReference type="Proteomes" id="UP000255425">
    <property type="component" value="Unassembled WGS sequence"/>
</dbReference>
<dbReference type="InterPro" id="IPR019241">
    <property type="entry name" value="DUF2197"/>
</dbReference>
<sequence length="64" mass="7500">MLEVQCIICDTKVFIDEHTVEAKRLRNNPIRTFMCDDCKSRLDTPKQRKSQMVNESPNTPIHHS</sequence>
<keyword evidence="3" id="KW-1185">Reference proteome</keyword>
<reference evidence="2 3" key="1">
    <citation type="submission" date="2018-06" db="EMBL/GenBank/DDBJ databases">
        <authorList>
            <consortium name="Pathogen Informatics"/>
            <person name="Doyle S."/>
        </authorList>
    </citation>
    <scope>NUCLEOTIDE SEQUENCE [LARGE SCALE GENOMIC DNA]</scope>
    <source>
        <strain evidence="2 3">NCTC11807</strain>
    </source>
</reference>
<evidence type="ECO:0000256" key="1">
    <source>
        <dbReference type="SAM" id="MobiDB-lite"/>
    </source>
</evidence>
<dbReference type="AlphaFoldDB" id="A0A380H7U4"/>
<evidence type="ECO:0000313" key="3">
    <source>
        <dbReference type="Proteomes" id="UP000255425"/>
    </source>
</evidence>
<dbReference type="RefSeq" id="WP_115313596.1">
    <property type="nucleotide sequence ID" value="NZ_CP066042.1"/>
</dbReference>
<dbReference type="Pfam" id="PF09963">
    <property type="entry name" value="DUF2197"/>
    <property type="match status" value="1"/>
</dbReference>